<dbReference type="Gene3D" id="3.30.420.10">
    <property type="entry name" value="Ribonuclease H-like superfamily/Ribonuclease H"/>
    <property type="match status" value="2"/>
</dbReference>
<feature type="non-terminal residue" evidence="28">
    <location>
        <position position="1"/>
    </location>
</feature>
<dbReference type="PROSITE" id="PS50175">
    <property type="entry name" value="ASP_PROT_RETROV"/>
    <property type="match status" value="1"/>
</dbReference>
<evidence type="ECO:0000256" key="12">
    <source>
        <dbReference type="ARBA" id="ARBA00022771"/>
    </source>
</evidence>
<dbReference type="InterPro" id="IPR040643">
    <property type="entry name" value="MLVIN_C"/>
</dbReference>
<dbReference type="GO" id="GO:0003677">
    <property type="term" value="F:DNA binding"/>
    <property type="evidence" value="ECO:0007669"/>
    <property type="project" value="UniProtKB-KW"/>
</dbReference>
<keyword evidence="10" id="KW-0064">Aspartyl protease</keyword>
<evidence type="ECO:0000259" key="24">
    <source>
        <dbReference type="PROSITE" id="PS50175"/>
    </source>
</evidence>
<dbReference type="InterPro" id="IPR001878">
    <property type="entry name" value="Znf_CCHC"/>
</dbReference>
<dbReference type="InterPro" id="IPR036875">
    <property type="entry name" value="Znf_CCHC_sf"/>
</dbReference>
<evidence type="ECO:0000259" key="25">
    <source>
        <dbReference type="PROSITE" id="PS50878"/>
    </source>
</evidence>
<evidence type="ECO:0000256" key="20">
    <source>
        <dbReference type="ARBA" id="ARBA00023172"/>
    </source>
</evidence>
<dbReference type="Pfam" id="PF18697">
    <property type="entry name" value="MLVIN_C"/>
    <property type="match status" value="1"/>
</dbReference>
<dbReference type="InterPro" id="IPR001995">
    <property type="entry name" value="Peptidase_A2_cat"/>
</dbReference>
<evidence type="ECO:0000256" key="18">
    <source>
        <dbReference type="ARBA" id="ARBA00022918"/>
    </source>
</evidence>
<dbReference type="InterPro" id="IPR036397">
    <property type="entry name" value="RNaseH_sf"/>
</dbReference>
<dbReference type="InterPro" id="IPR008919">
    <property type="entry name" value="Retrov_capsid_N"/>
</dbReference>
<reference evidence="28" key="1">
    <citation type="submission" date="2022-12" db="EMBL/GenBank/DDBJ databases">
        <authorList>
            <person name="Alioto T."/>
            <person name="Alioto T."/>
            <person name="Gomez Garrido J."/>
        </authorList>
    </citation>
    <scope>NUCLEOTIDE SEQUENCE</scope>
</reference>
<keyword evidence="15" id="KW-0460">Magnesium</keyword>
<evidence type="ECO:0000256" key="22">
    <source>
        <dbReference type="SAM" id="MobiDB-lite"/>
    </source>
</evidence>
<evidence type="ECO:0000256" key="13">
    <source>
        <dbReference type="ARBA" id="ARBA00022801"/>
    </source>
</evidence>
<evidence type="ECO:0000259" key="26">
    <source>
        <dbReference type="PROSITE" id="PS50879"/>
    </source>
</evidence>
<dbReference type="EMBL" id="CANTUW010000070">
    <property type="protein sequence ID" value="CAI7935134.1"/>
    <property type="molecule type" value="Genomic_DNA"/>
</dbReference>
<dbReference type="GO" id="GO:0003964">
    <property type="term" value="F:RNA-directed DNA polymerase activity"/>
    <property type="evidence" value="ECO:0007669"/>
    <property type="project" value="UniProtKB-KW"/>
</dbReference>
<dbReference type="GO" id="GO:0019068">
    <property type="term" value="P:virion assembly"/>
    <property type="evidence" value="ECO:0007669"/>
    <property type="project" value="InterPro"/>
</dbReference>
<dbReference type="InterPro" id="IPR012337">
    <property type="entry name" value="RNaseH-like_sf"/>
</dbReference>
<protein>
    <recommendedName>
        <fullName evidence="5">Gag-Pol polyprotein</fullName>
        <ecNumber evidence="4">3.1.26.4</ecNumber>
    </recommendedName>
</protein>
<comment type="function">
    <text evidence="2">Catalyzes viral DNA integration into the host chromosome, by performing a series of DNA cutting and joining reactions. This enzyme activity takes place after virion entry into a cell and reverse transcription of the RNA genome in dsDNA. The first step in the integration process is 3' processing. This step requires a complex comprising the viral genome, matrix protein and integrase. This complex is called the pre-integration complex (PIC). The integrase protein removes 2 nucleotides from each 3' end of the viral DNA, leaving recessed CA OH's at the 3' ends. In the second step that requires cell division, the PIC enters cell nucleus. In the third step, termed strand transfer, the integrase protein joins the previously processed 3' ends to the 5' ends of strands of target cellular DNA at the site of integration. The last step is viral DNA integration into host chromosome.</text>
</comment>
<evidence type="ECO:0000256" key="17">
    <source>
        <dbReference type="ARBA" id="ARBA00022908"/>
    </source>
</evidence>
<dbReference type="InterPro" id="IPR010999">
    <property type="entry name" value="Retrovr_matrix"/>
</dbReference>
<keyword evidence="12 21" id="KW-0479">Metal-binding</keyword>
<evidence type="ECO:0000259" key="23">
    <source>
        <dbReference type="PROSITE" id="PS50158"/>
    </source>
</evidence>
<evidence type="ECO:0000256" key="8">
    <source>
        <dbReference type="ARBA" id="ARBA00022695"/>
    </source>
</evidence>
<evidence type="ECO:0000256" key="10">
    <source>
        <dbReference type="ARBA" id="ARBA00022750"/>
    </source>
</evidence>
<dbReference type="GO" id="GO:0008270">
    <property type="term" value="F:zinc ion binding"/>
    <property type="evidence" value="ECO:0007669"/>
    <property type="project" value="UniProtKB-KW"/>
</dbReference>
<keyword evidence="8" id="KW-0548">Nucleotidyltransferase</keyword>
<feature type="domain" description="RNase H type-1" evidence="26">
    <location>
        <begin position="1136"/>
        <end position="1274"/>
    </location>
</feature>
<keyword evidence="6" id="KW-0645">Protease</keyword>
<dbReference type="InterPro" id="IPR043128">
    <property type="entry name" value="Rev_trsase/Diguanyl_cyclase"/>
</dbReference>
<dbReference type="GO" id="GO:0004523">
    <property type="term" value="F:RNA-DNA hybrid ribonuclease activity"/>
    <property type="evidence" value="ECO:0007669"/>
    <property type="project" value="UniProtKB-EC"/>
</dbReference>
<comment type="caution">
    <text evidence="28">The sequence shown here is derived from an EMBL/GenBank/DDBJ whole genome shotgun (WGS) entry which is preliminary data.</text>
</comment>
<dbReference type="SUPFAM" id="SSF47836">
    <property type="entry name" value="Retroviral matrix proteins"/>
    <property type="match status" value="1"/>
</dbReference>
<feature type="region of interest" description="Disordered" evidence="22">
    <location>
        <begin position="465"/>
        <end position="516"/>
    </location>
</feature>
<feature type="region of interest" description="Disordered" evidence="22">
    <location>
        <begin position="162"/>
        <end position="232"/>
    </location>
</feature>
<dbReference type="PROSITE" id="PS50878">
    <property type="entry name" value="RT_POL"/>
    <property type="match status" value="1"/>
</dbReference>
<evidence type="ECO:0000256" key="4">
    <source>
        <dbReference type="ARBA" id="ARBA00012180"/>
    </source>
</evidence>
<dbReference type="SUPFAM" id="SSF53098">
    <property type="entry name" value="Ribonuclease H-like"/>
    <property type="match status" value="2"/>
</dbReference>
<dbReference type="PANTHER" id="PTHR33064:SF29">
    <property type="entry name" value="PEPTIDASE A2 DOMAIN-CONTAINING PROTEIN-RELATED"/>
    <property type="match status" value="1"/>
</dbReference>
<evidence type="ECO:0000256" key="21">
    <source>
        <dbReference type="PROSITE-ProRule" id="PRU00047"/>
    </source>
</evidence>
<evidence type="ECO:0000313" key="29">
    <source>
        <dbReference type="Proteomes" id="UP001178461"/>
    </source>
</evidence>
<evidence type="ECO:0000313" key="28">
    <source>
        <dbReference type="EMBL" id="CAI7935134.1"/>
    </source>
</evidence>
<dbReference type="SUPFAM" id="SSF50630">
    <property type="entry name" value="Acid proteases"/>
    <property type="match status" value="1"/>
</dbReference>
<dbReference type="GO" id="GO:0004190">
    <property type="term" value="F:aspartic-type endopeptidase activity"/>
    <property type="evidence" value="ECO:0007669"/>
    <property type="project" value="UniProtKB-KW"/>
</dbReference>
<dbReference type="SUPFAM" id="SSF47943">
    <property type="entry name" value="Retrovirus capsid protein, N-terminal core domain"/>
    <property type="match status" value="1"/>
</dbReference>
<dbReference type="InterPro" id="IPR001584">
    <property type="entry name" value="Integrase_cat-core"/>
</dbReference>
<keyword evidence="18" id="KW-0695">RNA-directed DNA polymerase</keyword>
<dbReference type="Proteomes" id="UP001178461">
    <property type="component" value="Unassembled WGS sequence"/>
</dbReference>
<evidence type="ECO:0000256" key="7">
    <source>
        <dbReference type="ARBA" id="ARBA00022679"/>
    </source>
</evidence>
<evidence type="ECO:0000256" key="2">
    <source>
        <dbReference type="ARBA" id="ARBA00002884"/>
    </source>
</evidence>
<dbReference type="Gene3D" id="2.40.70.10">
    <property type="entry name" value="Acid Proteases"/>
    <property type="match status" value="1"/>
</dbReference>
<evidence type="ECO:0000256" key="3">
    <source>
        <dbReference type="ARBA" id="ARBA00010879"/>
    </source>
</evidence>
<accession>A0AA35VQ47</accession>
<feature type="domain" description="CCHC-type" evidence="23">
    <location>
        <begin position="521"/>
        <end position="535"/>
    </location>
</feature>
<evidence type="ECO:0000256" key="1">
    <source>
        <dbReference type="ARBA" id="ARBA00001946"/>
    </source>
</evidence>
<dbReference type="Gene3D" id="1.10.150.180">
    <property type="entry name" value="Gamma-retroviral matrix domain"/>
    <property type="match status" value="1"/>
</dbReference>
<feature type="domain" description="Integrase catalytic" evidence="27">
    <location>
        <begin position="1394"/>
        <end position="1556"/>
    </location>
</feature>
<keyword evidence="16" id="KW-0694">RNA-binding</keyword>
<dbReference type="InterPro" id="IPR036946">
    <property type="entry name" value="G_retro_matrix_sf"/>
</dbReference>
<organism evidence="28 29">
    <name type="scientific">Podarcis lilfordi</name>
    <name type="common">Lilford's wall lizard</name>
    <dbReference type="NCBI Taxonomy" id="74358"/>
    <lineage>
        <taxon>Eukaryota</taxon>
        <taxon>Metazoa</taxon>
        <taxon>Chordata</taxon>
        <taxon>Craniata</taxon>
        <taxon>Vertebrata</taxon>
        <taxon>Euteleostomi</taxon>
        <taxon>Lepidosauria</taxon>
        <taxon>Squamata</taxon>
        <taxon>Bifurcata</taxon>
        <taxon>Unidentata</taxon>
        <taxon>Episquamata</taxon>
        <taxon>Laterata</taxon>
        <taxon>Lacertibaenia</taxon>
        <taxon>Lacertidae</taxon>
        <taxon>Podarcis</taxon>
    </lineage>
</organism>
<dbReference type="Gene3D" id="3.30.70.270">
    <property type="match status" value="1"/>
</dbReference>
<dbReference type="SUPFAM" id="SSF57756">
    <property type="entry name" value="Retrovirus zinc finger-like domains"/>
    <property type="match status" value="1"/>
</dbReference>
<dbReference type="Pfam" id="PF00077">
    <property type="entry name" value="RVP"/>
    <property type="match status" value="1"/>
</dbReference>
<dbReference type="InterPro" id="IPR051320">
    <property type="entry name" value="Viral_Replic_Matur_Polypro"/>
</dbReference>
<dbReference type="Gene3D" id="1.10.375.10">
    <property type="entry name" value="Human Immunodeficiency Virus Type 1 Capsid Protein"/>
    <property type="match status" value="1"/>
</dbReference>
<dbReference type="InterPro" id="IPR002156">
    <property type="entry name" value="RNaseH_domain"/>
</dbReference>
<evidence type="ECO:0000256" key="16">
    <source>
        <dbReference type="ARBA" id="ARBA00022884"/>
    </source>
</evidence>
<dbReference type="InterPro" id="IPR018061">
    <property type="entry name" value="Retropepsins"/>
</dbReference>
<dbReference type="GO" id="GO:0006508">
    <property type="term" value="P:proteolysis"/>
    <property type="evidence" value="ECO:0007669"/>
    <property type="project" value="UniProtKB-KW"/>
</dbReference>
<dbReference type="PANTHER" id="PTHR33064">
    <property type="entry name" value="POL PROTEIN"/>
    <property type="match status" value="1"/>
</dbReference>
<dbReference type="InterPro" id="IPR003036">
    <property type="entry name" value="Gag_P30"/>
</dbReference>
<keyword evidence="11" id="KW-0255">Endonuclease</keyword>
<evidence type="ECO:0000256" key="6">
    <source>
        <dbReference type="ARBA" id="ARBA00022670"/>
    </source>
</evidence>
<dbReference type="InterPro" id="IPR000477">
    <property type="entry name" value="RT_dom"/>
</dbReference>
<dbReference type="PROSITE" id="PS50879">
    <property type="entry name" value="RNASE_H_1"/>
    <property type="match status" value="1"/>
</dbReference>
<comment type="cofactor">
    <cofactor evidence="1">
        <name>Mg(2+)</name>
        <dbReference type="ChEBI" id="CHEBI:18420"/>
    </cofactor>
</comment>
<evidence type="ECO:0000256" key="19">
    <source>
        <dbReference type="ARBA" id="ARBA00023125"/>
    </source>
</evidence>
<dbReference type="InterPro" id="IPR021109">
    <property type="entry name" value="Peptidase_aspartic_dom_sf"/>
</dbReference>
<evidence type="ECO:0000256" key="9">
    <source>
        <dbReference type="ARBA" id="ARBA00022722"/>
    </source>
</evidence>
<keyword evidence="20" id="KW-0233">DNA recombination</keyword>
<dbReference type="PROSITE" id="PS00141">
    <property type="entry name" value="ASP_PROTEASE"/>
    <property type="match status" value="1"/>
</dbReference>
<dbReference type="PROSITE" id="PS50158">
    <property type="entry name" value="ZF_CCHC"/>
    <property type="match status" value="1"/>
</dbReference>
<feature type="domain" description="Peptidase A2" evidence="24">
    <location>
        <begin position="589"/>
        <end position="659"/>
    </location>
</feature>
<evidence type="ECO:0000256" key="5">
    <source>
        <dbReference type="ARBA" id="ARBA00018735"/>
    </source>
</evidence>
<comment type="similarity">
    <text evidence="3">Belongs to the beta type-B retroviral polymerase family. HERV class-II K(HML-2) pol subfamily.</text>
</comment>
<dbReference type="Gene3D" id="2.30.30.850">
    <property type="match status" value="1"/>
</dbReference>
<feature type="compositionally biased region" description="Low complexity" evidence="22">
    <location>
        <begin position="221"/>
        <end position="231"/>
    </location>
</feature>
<feature type="compositionally biased region" description="Polar residues" evidence="22">
    <location>
        <begin position="1"/>
        <end position="11"/>
    </location>
</feature>
<proteinExistence type="inferred from homology"/>
<sequence length="2207" mass="246098">TRVNHKMGTQASKHERAHSGRKASRKPSRSQRDPDSPLEFVIIHWKSIPGHKLLSKQKLENLCTEIWPANTTSARPELRWPKGGSFNEDRLKHLRRHLMEEKPRQLEYLAAFETVKGLLQVSKGAPSYQLPILNPGRQPMPPPYEGHFADDTVEQALVPFYYREPTPPIPSDSSDSDEETGDGGARGSKNQRLTRLQARKNNPIVETRSLTERPIEETEETPGTSGQESSTAVQMPLRALPIPPIQPDGAPRMVYTHQPFYTADLVTWSNQMPSLRDDPDKCHRQISAIFSTHNPTWPDVHVLLNALFNEAEKADILTKAGEAIESPDYQRGRPAALAALSAQCLRIEPTWDYNTTNGIWCLNLFKRAILDGVKAAGQRTVNWTKVQTVLQGPNEHPSDYYTRLVSAIKTWGGIDPENPQHEVIVKGFFKDQASPDIRKALNLQIGYDGKSVSEILSIAKSVYNSRDERKRKEAKPETEHILALSMEPNSSRGRSFNRGRGGRGGGPPAPHRPWGPNTGGCYYCQEEGHIKRFCPYLNTTTYGVQGSKPFPAQTNYPPFPMRPHSNITQGYALSPDDPICTIEIDGHPYRCLLDTGATYSTLTSSHLEPGSETKKVMGLDGIPRTCPLSQPAKVTLGPLLAEHTFLLTSSPVNLLGRDLLCKLNATIKCSEDGIYLYMPEDSVPAFQGMVLEEKLDRQFPELPPELENELPPSLWGTESTSVGLLLSATPVRITYRTDRPFPCTKQYPLPKEAIDGLTPMIEDFLSKGILVPCASPCNTPVLPIKKPSTEGAPVRYRFVQDLRLVNQFVIPRHPVVGNPNSLLNAIPAGTTWYSAADLCSAFFSIPLDPASQFLFAFTWGPSQLTWTRLPQGYVESPAIFSAILHQDLQDVCLPANSALLLYVDDILLCSTSEEACKLDTKYLLSELARKGHKVSPKKLQYCKQEVKYLGHILGVGFCRAWIAGYSEITKPLTAMTRQDHPDTLVWEEEAYKSFERLKRELRSAPALGLPDYRTPFNLFIHEQMGVASGVLTQPFRDQERPVAYYSLQLDNTAKGAVSCLRAIAAAAILLEKAQETVLGHEITIHVPHSVSTLLTLRGCHHFSNSRLNRYEALLLTPSNVTIKRVNSLNPATLLPLPDDGTPHHDCATIVRQAEKPREDLDHLPLENPDLILYTDGSSKVIEGKGRQGKRTTIYTDSKYCFGLVHTTGQIWLQRGFLTAAGSQISHAALVERLLTAIHLPSAIAVVHCKAHTKGRDPVSKGNRRADKAAQIAALRPPNNESEFQALQLPTDIDATQIYDSAPEEEKSKWESVGATEQNGIWTLPDGRTVLPRAWVPKLVRILHQQTHWGKWRLIDHVTRSWYAPGIATAATAASKNCITCHHFNPKREPKRKPPGARPWAFVPFESLQLDFIDLPQCQGFKHALIIIDQFSSWVEGFPCRKATASVVARALLQDIIPRYGIPRRLDSDRGTHFTAEVVQLVAKALQIKWDLHTPYHPQSSGQVERMNQEIKMQLGKLCRLSGLKWVNALPLVLHNIRSAPTGPLKLSPFELLFGRPPPVYNTLFPLSELDVGEAELTNYIIQLQTQLLRLHQYAAIEGQNLPIDVHAHSFHPGDWILVKVYQKAPLQPAWEGPYQVLLTSPTAVKLHRLLLLAFVSPFDSSFDGSTDYYRLRLTTRSAASTTPPPPGAMNPTTALILLVTLTATTPSSLSHCTGLQTDYHFLDYHKVETGGKSNPDRMGDFEFCLPESRTLLRHSLVPRLTDSAYWELFIRDKDLRRIGSAALTLDHSFYRLKCYNGTYLLYNNGEVTRSPNWTEAELGTASHVYTDPNHPSENLIFGFQCLLTTPKPHKPQLQGLCLRRFCCLWNLGVTRDWKGADYLEGWHHPIHPSRSPSWDNVGPLRCGGIARDRRLLNTSDPLHPFGTAPRRLGPAPALPGEDLLSSWEQNSYIKLLSQVAKEAPYPDCWICAHAPSHLQQSLPLVPVPVTLEQFRSGDVVSWNLTALNLTHQYLYLTGPTKGPLCRSFTGEGTFIGSSTCNTDLEILADGQVTITDPRGSQTFPNLTIAWATAVSQPPTWQPQLTDFMLLQTFASGRMESYLSGLFWICGHRAYTWVSPHMSGSCFVGYIVPGIRVVPHLPPGRQRNKRDQKQLSDLSDVAANGETVGRALFPAYGAGSNHVDILRLTDILLKFMQEATQITDSLVSELSE</sequence>
<dbReference type="Pfam" id="PF02093">
    <property type="entry name" value="Gag_p30"/>
    <property type="match status" value="1"/>
</dbReference>
<dbReference type="InterPro" id="IPR041577">
    <property type="entry name" value="RT_RNaseH_2"/>
</dbReference>
<dbReference type="GO" id="GO:0003723">
    <property type="term" value="F:RNA binding"/>
    <property type="evidence" value="ECO:0007669"/>
    <property type="project" value="UniProtKB-KW"/>
</dbReference>
<evidence type="ECO:0000256" key="15">
    <source>
        <dbReference type="ARBA" id="ARBA00022842"/>
    </source>
</evidence>
<keyword evidence="13" id="KW-0378">Hydrolase</keyword>
<dbReference type="Pfam" id="PF00075">
    <property type="entry name" value="RNase_H"/>
    <property type="match status" value="1"/>
</dbReference>
<keyword evidence="7" id="KW-0808">Transferase</keyword>
<keyword evidence="12 21" id="KW-0863">Zinc-finger</keyword>
<evidence type="ECO:0000256" key="11">
    <source>
        <dbReference type="ARBA" id="ARBA00022759"/>
    </source>
</evidence>
<dbReference type="Gene3D" id="4.10.60.10">
    <property type="entry name" value="Zinc finger, CCHC-type"/>
    <property type="match status" value="1"/>
</dbReference>
<dbReference type="EC" id="3.1.26.4" evidence="4"/>
<dbReference type="PROSITE" id="PS50994">
    <property type="entry name" value="INTEGRASE"/>
    <property type="match status" value="1"/>
</dbReference>
<keyword evidence="29" id="KW-1185">Reference proteome</keyword>
<dbReference type="Pfam" id="PF00665">
    <property type="entry name" value="rve"/>
    <property type="match status" value="1"/>
</dbReference>
<dbReference type="SUPFAM" id="SSF56672">
    <property type="entry name" value="DNA/RNA polymerases"/>
    <property type="match status" value="1"/>
</dbReference>
<gene>
    <name evidence="28" type="ORF">PODLI_1B009914</name>
</gene>
<feature type="compositionally biased region" description="Basic residues" evidence="22">
    <location>
        <begin position="19"/>
        <end position="29"/>
    </location>
</feature>
<dbReference type="Gene3D" id="3.10.20.370">
    <property type="match status" value="1"/>
</dbReference>
<keyword evidence="19" id="KW-0238">DNA-binding</keyword>
<feature type="non-terminal residue" evidence="28">
    <location>
        <position position="2207"/>
    </location>
</feature>
<dbReference type="GO" id="GO:0006310">
    <property type="term" value="P:DNA recombination"/>
    <property type="evidence" value="ECO:0007669"/>
    <property type="project" value="UniProtKB-KW"/>
</dbReference>
<dbReference type="Gene3D" id="1.10.340.70">
    <property type="match status" value="1"/>
</dbReference>
<dbReference type="GO" id="GO:0015074">
    <property type="term" value="P:DNA integration"/>
    <property type="evidence" value="ECO:0007669"/>
    <property type="project" value="UniProtKB-KW"/>
</dbReference>
<dbReference type="Pfam" id="PF00078">
    <property type="entry name" value="RVT_1"/>
    <property type="match status" value="1"/>
</dbReference>
<dbReference type="SMART" id="SM00343">
    <property type="entry name" value="ZnF_C2HC"/>
    <property type="match status" value="1"/>
</dbReference>
<dbReference type="InterPro" id="IPR043502">
    <property type="entry name" value="DNA/RNA_pol_sf"/>
</dbReference>
<evidence type="ECO:0000256" key="14">
    <source>
        <dbReference type="ARBA" id="ARBA00022833"/>
    </source>
</evidence>
<keyword evidence="14" id="KW-0862">Zinc</keyword>
<feature type="domain" description="Reverse transcriptase" evidence="25">
    <location>
        <begin position="765"/>
        <end position="953"/>
    </location>
</feature>
<feature type="region of interest" description="Disordered" evidence="22">
    <location>
        <begin position="1"/>
        <end position="35"/>
    </location>
</feature>
<feature type="compositionally biased region" description="Basic and acidic residues" evidence="22">
    <location>
        <begin position="465"/>
        <end position="480"/>
    </location>
</feature>
<name>A0AA35VQ47_9SAUR</name>
<dbReference type="InterPro" id="IPR001969">
    <property type="entry name" value="Aspartic_peptidase_AS"/>
</dbReference>
<dbReference type="Gene3D" id="3.10.10.10">
    <property type="entry name" value="HIV Type 1 Reverse Transcriptase, subunit A, domain 1"/>
    <property type="match status" value="1"/>
</dbReference>
<keyword evidence="17" id="KW-0229">DNA integration</keyword>
<dbReference type="Pfam" id="PF17919">
    <property type="entry name" value="RT_RNaseH_2"/>
    <property type="match status" value="1"/>
</dbReference>
<keyword evidence="9" id="KW-0540">Nuclease</keyword>
<evidence type="ECO:0000259" key="27">
    <source>
        <dbReference type="PROSITE" id="PS50994"/>
    </source>
</evidence>